<dbReference type="KEGG" id="apro:F751_3067"/>
<keyword evidence="2" id="KW-1185">Reference proteome</keyword>
<accession>A0A087SF45</accession>
<reference evidence="1 2" key="1">
    <citation type="journal article" date="2014" name="BMC Genomics">
        <title>Oil accumulation mechanisms of the oleaginous microalga Chlorella protothecoides revealed through its genome, transcriptomes, and proteomes.</title>
        <authorList>
            <person name="Gao C."/>
            <person name="Wang Y."/>
            <person name="Shen Y."/>
            <person name="Yan D."/>
            <person name="He X."/>
            <person name="Dai J."/>
            <person name="Wu Q."/>
        </authorList>
    </citation>
    <scope>NUCLEOTIDE SEQUENCE [LARGE SCALE GENOMIC DNA]</scope>
    <source>
        <strain evidence="1 2">0710</strain>
    </source>
</reference>
<name>A0A087SF45_AUXPR</name>
<dbReference type="EMBL" id="KL662107">
    <property type="protein sequence ID" value="KFM24349.1"/>
    <property type="molecule type" value="Genomic_DNA"/>
</dbReference>
<sequence length="76" mass="8824">MDPPIQHALPRITCPPRTYLQPGWMFWDQTGCLAHTLPGVQFQTCAFLINSTQPWSQHWRWREILSMCPMKGSHGC</sequence>
<organism evidence="1 2">
    <name type="scientific">Auxenochlorella protothecoides</name>
    <name type="common">Green microalga</name>
    <name type="synonym">Chlorella protothecoides</name>
    <dbReference type="NCBI Taxonomy" id="3075"/>
    <lineage>
        <taxon>Eukaryota</taxon>
        <taxon>Viridiplantae</taxon>
        <taxon>Chlorophyta</taxon>
        <taxon>core chlorophytes</taxon>
        <taxon>Trebouxiophyceae</taxon>
        <taxon>Chlorellales</taxon>
        <taxon>Chlorellaceae</taxon>
        <taxon>Auxenochlorella</taxon>
    </lineage>
</organism>
<dbReference type="AlphaFoldDB" id="A0A087SF45"/>
<dbReference type="GeneID" id="23614458"/>
<gene>
    <name evidence="1" type="ORF">F751_3067</name>
</gene>
<protein>
    <submittedName>
        <fullName evidence="1">Uncharacterized protein</fullName>
    </submittedName>
</protein>
<proteinExistence type="predicted"/>
<evidence type="ECO:0000313" key="1">
    <source>
        <dbReference type="EMBL" id="KFM24349.1"/>
    </source>
</evidence>
<dbReference type="RefSeq" id="XP_011397237.1">
    <property type="nucleotide sequence ID" value="XM_011398935.1"/>
</dbReference>
<evidence type="ECO:0000313" key="2">
    <source>
        <dbReference type="Proteomes" id="UP000028924"/>
    </source>
</evidence>
<dbReference type="Proteomes" id="UP000028924">
    <property type="component" value="Unassembled WGS sequence"/>
</dbReference>